<evidence type="ECO:0000313" key="5">
    <source>
        <dbReference type="Proteomes" id="UP001500653"/>
    </source>
</evidence>
<sequence>MRTSRGDHTTHTDFHAPARRDRTAPHTRPRTRPRTRPGTRRGTRLLTTLGALTLALAMTLAITPSASATGWQPRFGHYVALGDSYTSGPLVPLPKPTAPLGCARSTTNYPTILAAQTHVGSFRDVSCGGAATGHMTEPQRTPLGTNPPQLDALRPGTDLVTLGIGGNDEGVFGDLVGICPGLRDENPSGSPCRDHFTEAGTDTLAEAVARTGERVGAVLDEIAAASPRATVLVVGYPRITPAPGTGVTCPDVLPFADGDLAWADDIETALNDELRTASENHGASFVDMYPASYGHDACAGLQAWIQGKDTNPLVAMSYHPNAAGMYGVATEIRRTLSAGN</sequence>
<keyword evidence="2" id="KW-0472">Membrane</keyword>
<reference evidence="4 5" key="1">
    <citation type="journal article" date="2019" name="Int. J. Syst. Evol. Microbiol.">
        <title>The Global Catalogue of Microorganisms (GCM) 10K type strain sequencing project: providing services to taxonomists for standard genome sequencing and annotation.</title>
        <authorList>
            <consortium name="The Broad Institute Genomics Platform"/>
            <consortium name="The Broad Institute Genome Sequencing Center for Infectious Disease"/>
            <person name="Wu L."/>
            <person name="Ma J."/>
        </authorList>
    </citation>
    <scope>NUCLEOTIDE SEQUENCE [LARGE SCALE GENOMIC DNA]</scope>
    <source>
        <strain evidence="4 5">JCM 13023</strain>
    </source>
</reference>
<feature type="region of interest" description="Disordered" evidence="1">
    <location>
        <begin position="1"/>
        <end position="42"/>
    </location>
</feature>
<evidence type="ECO:0000313" key="4">
    <source>
        <dbReference type="EMBL" id="GAA1231209.1"/>
    </source>
</evidence>
<dbReference type="Pfam" id="PF13472">
    <property type="entry name" value="Lipase_GDSL_2"/>
    <property type="match status" value="1"/>
</dbReference>
<protein>
    <submittedName>
        <fullName evidence="4">SGNH/GDSL hydrolase family protein</fullName>
    </submittedName>
</protein>
<gene>
    <name evidence="4" type="ORF">GCM10009676_12690</name>
</gene>
<feature type="transmembrane region" description="Helical" evidence="2">
    <location>
        <begin position="42"/>
        <end position="62"/>
    </location>
</feature>
<dbReference type="CDD" id="cd01823">
    <property type="entry name" value="SEST_like"/>
    <property type="match status" value="1"/>
</dbReference>
<proteinExistence type="predicted"/>
<evidence type="ECO:0000256" key="2">
    <source>
        <dbReference type="SAM" id="Phobius"/>
    </source>
</evidence>
<evidence type="ECO:0000256" key="1">
    <source>
        <dbReference type="SAM" id="MobiDB-lite"/>
    </source>
</evidence>
<dbReference type="Proteomes" id="UP001500653">
    <property type="component" value="Unassembled WGS sequence"/>
</dbReference>
<accession>A0ABN1W4Q4</accession>
<keyword evidence="4" id="KW-0378">Hydrolase</keyword>
<organism evidence="4 5">
    <name type="scientific">Prauserella halophila</name>
    <dbReference type="NCBI Taxonomy" id="185641"/>
    <lineage>
        <taxon>Bacteria</taxon>
        <taxon>Bacillati</taxon>
        <taxon>Actinomycetota</taxon>
        <taxon>Actinomycetes</taxon>
        <taxon>Pseudonocardiales</taxon>
        <taxon>Pseudonocardiaceae</taxon>
        <taxon>Prauserella</taxon>
    </lineage>
</organism>
<dbReference type="PANTHER" id="PTHR37981">
    <property type="entry name" value="LIPASE 2"/>
    <property type="match status" value="1"/>
</dbReference>
<name>A0ABN1W4Q4_9PSEU</name>
<dbReference type="InterPro" id="IPR013830">
    <property type="entry name" value="SGNH_hydro"/>
</dbReference>
<comment type="caution">
    <text evidence="4">The sequence shown here is derived from an EMBL/GenBank/DDBJ whole genome shotgun (WGS) entry which is preliminary data.</text>
</comment>
<dbReference type="InterPro" id="IPR036514">
    <property type="entry name" value="SGNH_hydro_sf"/>
</dbReference>
<keyword evidence="5" id="KW-1185">Reference proteome</keyword>
<dbReference type="PANTHER" id="PTHR37981:SF1">
    <property type="entry name" value="SGNH HYDROLASE-TYPE ESTERASE DOMAIN-CONTAINING PROTEIN"/>
    <property type="match status" value="1"/>
</dbReference>
<dbReference type="EMBL" id="BAAALN010000005">
    <property type="protein sequence ID" value="GAA1231209.1"/>
    <property type="molecule type" value="Genomic_DNA"/>
</dbReference>
<dbReference type="GO" id="GO:0016787">
    <property type="term" value="F:hydrolase activity"/>
    <property type="evidence" value="ECO:0007669"/>
    <property type="project" value="UniProtKB-KW"/>
</dbReference>
<feature type="compositionally biased region" description="Basic and acidic residues" evidence="1">
    <location>
        <begin position="1"/>
        <end position="24"/>
    </location>
</feature>
<feature type="domain" description="SGNH hydrolase-type esterase" evidence="3">
    <location>
        <begin position="80"/>
        <end position="325"/>
    </location>
</feature>
<evidence type="ECO:0000259" key="3">
    <source>
        <dbReference type="Pfam" id="PF13472"/>
    </source>
</evidence>
<dbReference type="InterPro" id="IPR037460">
    <property type="entry name" value="SEST-like"/>
</dbReference>
<dbReference type="SUPFAM" id="SSF52266">
    <property type="entry name" value="SGNH hydrolase"/>
    <property type="match status" value="1"/>
</dbReference>
<dbReference type="Gene3D" id="3.40.50.1110">
    <property type="entry name" value="SGNH hydrolase"/>
    <property type="match status" value="1"/>
</dbReference>
<keyword evidence="2" id="KW-1133">Transmembrane helix</keyword>
<keyword evidence="2" id="KW-0812">Transmembrane</keyword>
<feature type="compositionally biased region" description="Basic residues" evidence="1">
    <location>
        <begin position="25"/>
        <end position="42"/>
    </location>
</feature>